<sequence>MDRTPNNKKRPSLPLLPEIEANYDSDSSTEETENTIGNVPLEWYKDLPHIGYDVDGKRILKPATGDELEKFLATMDDPDSWKTVRSDVEGKDIVLNDEEMDIIQRLQAGEITDAGYNPYEPTVEFFSSKTEVMPISARPEPKRRFVPSKWEAKKIMKIVRAIRAGRIVPRKPKDEKPRFYNLWGDDDTPREDHVMHIPAPKMALPKHLESYNPPPEYIPDEAEIKRIEARNQERGIETTKSYRRYKNLRSVPAYDQFIQERFKRCLDLYLAPRVRKNRLNVDPESLIPKLPSPKDLQPFPTHESISYVGHTGRIRCVSIHPAGFYALSGSDDGTLRLWEVATGRCLFVWRFEAVVQAVAWNPNSDLWLFGVSLTGGEVLIISPPKFCTDEVAAYTDNYVKDGFNAQGGETSKHMTWAKVKESEESEYGYKLRLEHTHTVKQITWHRKGDYFATVATEARERAVLIHQLTKHQSQAPFRRVKGLVQKVAFHPIKPMFFVVTQQYVRIFDLMQQHLVKTLQPNARWCSSIDVHPGGDNVLIGTYDKRVSWFDLDLGKEAYKNLRFHKMAVRQVTYHKRYPLFASASDDGTIQVFHGMVYNDLLQNPLIVPVKILRGHTTKDSLGVLDIQFHPTQPWILSTGADGTMRLWT</sequence>
<dbReference type="GO" id="GO:0043021">
    <property type="term" value="F:ribonucleoprotein complex binding"/>
    <property type="evidence" value="ECO:0007669"/>
    <property type="project" value="UniProtKB-UniRule"/>
</dbReference>
<evidence type="ECO:0000256" key="8">
    <source>
        <dbReference type="SAM" id="MobiDB-lite"/>
    </source>
</evidence>
<dbReference type="InterPro" id="IPR001680">
    <property type="entry name" value="WD40_rpt"/>
</dbReference>
<feature type="region of interest" description="Disordered" evidence="8">
    <location>
        <begin position="1"/>
        <end position="33"/>
    </location>
</feature>
<dbReference type="InterPro" id="IPR036322">
    <property type="entry name" value="WD40_repeat_dom_sf"/>
</dbReference>
<dbReference type="FunFam" id="2.130.10.10:FF:000061">
    <property type="entry name" value="Ribosome biogenesis protein BOP1 homolog"/>
    <property type="match status" value="1"/>
</dbReference>
<proteinExistence type="inferred from homology"/>
<dbReference type="PROSITE" id="PS50082">
    <property type="entry name" value="WD_REPEATS_2"/>
    <property type="match status" value="2"/>
</dbReference>
<feature type="compositionally biased region" description="Basic residues" evidence="8">
    <location>
        <begin position="1"/>
        <end position="11"/>
    </location>
</feature>
<evidence type="ECO:0000256" key="4">
    <source>
        <dbReference type="ARBA" id="ARBA00022737"/>
    </source>
</evidence>
<keyword evidence="4" id="KW-0677">Repeat</keyword>
<evidence type="ECO:0000313" key="10">
    <source>
        <dbReference type="EMBL" id="ORZ00814.1"/>
    </source>
</evidence>
<evidence type="ECO:0000259" key="9">
    <source>
        <dbReference type="SMART" id="SM01035"/>
    </source>
</evidence>
<comment type="function">
    <text evidence="6">Component of the NOP7 complex, which is required for maturation of the 25S and 5.8S ribosomal RNAs and formation of the 60S ribosome.</text>
</comment>
<evidence type="ECO:0000256" key="6">
    <source>
        <dbReference type="HAMAP-Rule" id="MF_03027"/>
    </source>
</evidence>
<dbReference type="PROSITE" id="PS00678">
    <property type="entry name" value="WD_REPEATS_1"/>
    <property type="match status" value="1"/>
</dbReference>
<comment type="subcellular location">
    <subcellularLocation>
        <location evidence="6">Nucleus</location>
        <location evidence="6">Nucleolus</location>
    </subcellularLocation>
    <subcellularLocation>
        <location evidence="6">Nucleus</location>
        <location evidence="6">Nucleoplasm</location>
    </subcellularLocation>
</comment>
<keyword evidence="2 6" id="KW-0698">rRNA processing</keyword>
<dbReference type="PROSITE" id="PS50294">
    <property type="entry name" value="WD_REPEATS_REGION"/>
    <property type="match status" value="2"/>
</dbReference>
<evidence type="ECO:0000256" key="3">
    <source>
        <dbReference type="ARBA" id="ARBA00022574"/>
    </source>
</evidence>
<dbReference type="SUPFAM" id="SSF50978">
    <property type="entry name" value="WD40 repeat-like"/>
    <property type="match status" value="1"/>
</dbReference>
<feature type="repeat" description="WD" evidence="7">
    <location>
        <begin position="307"/>
        <end position="348"/>
    </location>
</feature>
<dbReference type="SMART" id="SM01035">
    <property type="entry name" value="BOP1NT"/>
    <property type="match status" value="1"/>
</dbReference>
<dbReference type="PANTHER" id="PTHR17605">
    <property type="entry name" value="RIBOSOME BIOGENESIS PROTEIN BOP1 BLOCK OF PROLIFERATION 1 PROTEIN"/>
    <property type="match status" value="1"/>
</dbReference>
<dbReference type="InterPro" id="IPR012953">
    <property type="entry name" value="BOP1_N_dom"/>
</dbReference>
<dbReference type="HAMAP" id="MF_03027">
    <property type="entry name" value="BOP1"/>
    <property type="match status" value="1"/>
</dbReference>
<comment type="subunit">
    <text evidence="6">Component of the NOP7 complex, composed of ERB1, NOP7 and YTM1. Within the NOP7 complex ERB1 appears to interact directly with NOP7 and YTM1. The NOP7 complex also associates with the 66S pre-ribosome.</text>
</comment>
<keyword evidence="5 6" id="KW-0539">Nucleus</keyword>
<feature type="domain" description="BOP1 N-terminal" evidence="9">
    <location>
        <begin position="44"/>
        <end position="300"/>
    </location>
</feature>
<comment type="similarity">
    <text evidence="6">Belongs to the WD repeat BOP1/ERB1 family.</text>
</comment>
<dbReference type="GO" id="GO:0000466">
    <property type="term" value="P:maturation of 5.8S rRNA from tricistronic rRNA transcript (SSU-rRNA, 5.8S rRNA, LSU-rRNA)"/>
    <property type="evidence" value="ECO:0007669"/>
    <property type="project" value="UniProtKB-UniRule"/>
</dbReference>
<dbReference type="FunCoup" id="A0A1X2HN48">
    <property type="interactions" value="498"/>
</dbReference>
<dbReference type="STRING" id="13706.A0A1X2HN48"/>
<dbReference type="Gene3D" id="2.130.10.10">
    <property type="entry name" value="YVTN repeat-like/Quinoprotein amine dehydrogenase"/>
    <property type="match status" value="1"/>
</dbReference>
<dbReference type="OrthoDB" id="5571054at2759"/>
<feature type="repeat" description="WD" evidence="7">
    <location>
        <begin position="616"/>
        <end position="648"/>
    </location>
</feature>
<dbReference type="GO" id="GO:0000463">
    <property type="term" value="P:maturation of LSU-rRNA from tricistronic rRNA transcript (SSU-rRNA, 5.8S rRNA, LSU-rRNA)"/>
    <property type="evidence" value="ECO:0007669"/>
    <property type="project" value="UniProtKB-UniRule"/>
</dbReference>
<reference evidence="10 11" key="1">
    <citation type="submission" date="2016-07" db="EMBL/GenBank/DDBJ databases">
        <title>Pervasive Adenine N6-methylation of Active Genes in Fungi.</title>
        <authorList>
            <consortium name="DOE Joint Genome Institute"/>
            <person name="Mondo S.J."/>
            <person name="Dannebaum R.O."/>
            <person name="Kuo R.C."/>
            <person name="Labutti K."/>
            <person name="Haridas S."/>
            <person name="Kuo A."/>
            <person name="Salamov A."/>
            <person name="Ahrendt S.R."/>
            <person name="Lipzen A."/>
            <person name="Sullivan W."/>
            <person name="Andreopoulos W.B."/>
            <person name="Clum A."/>
            <person name="Lindquist E."/>
            <person name="Daum C."/>
            <person name="Ramamoorthy G.K."/>
            <person name="Gryganskyi A."/>
            <person name="Culley D."/>
            <person name="Magnuson J.K."/>
            <person name="James T.Y."/>
            <person name="O'Malley M.A."/>
            <person name="Stajich J.E."/>
            <person name="Spatafora J.W."/>
            <person name="Visel A."/>
            <person name="Grigoriev I.V."/>
        </authorList>
    </citation>
    <scope>NUCLEOTIDE SEQUENCE [LARGE SCALE GENOMIC DNA]</scope>
    <source>
        <strain evidence="10 11">NRRL 2496</strain>
    </source>
</reference>
<dbReference type="PANTHER" id="PTHR17605:SF0">
    <property type="entry name" value="RIBOSOME BIOGENESIS PROTEIN BOP1"/>
    <property type="match status" value="1"/>
</dbReference>
<accession>A0A1X2HN48</accession>
<protein>
    <recommendedName>
        <fullName evidence="6">Ribosome biogenesis protein ERB1</fullName>
    </recommendedName>
    <alternativeName>
        <fullName evidence="6">Eukaryotic ribosome biogenesis protein 1</fullName>
    </alternativeName>
</protein>
<feature type="compositionally biased region" description="Acidic residues" evidence="8">
    <location>
        <begin position="21"/>
        <end position="33"/>
    </location>
</feature>
<evidence type="ECO:0000256" key="1">
    <source>
        <dbReference type="ARBA" id="ARBA00022517"/>
    </source>
</evidence>
<dbReference type="InterPro" id="IPR028598">
    <property type="entry name" value="BOP1/Erb1"/>
</dbReference>
<comment type="caution">
    <text evidence="10">The sequence shown here is derived from an EMBL/GenBank/DDBJ whole genome shotgun (WGS) entry which is preliminary data.</text>
</comment>
<dbReference type="InterPro" id="IPR015943">
    <property type="entry name" value="WD40/YVTN_repeat-like_dom_sf"/>
</dbReference>
<dbReference type="Pfam" id="PF08145">
    <property type="entry name" value="BOP1NT"/>
    <property type="match status" value="1"/>
</dbReference>
<dbReference type="GO" id="GO:0030687">
    <property type="term" value="C:preribosome, large subunit precursor"/>
    <property type="evidence" value="ECO:0007669"/>
    <property type="project" value="UniProtKB-UniRule"/>
</dbReference>
<name>A0A1X2HN48_SYNRA</name>
<keyword evidence="11" id="KW-1185">Reference proteome</keyword>
<keyword evidence="1 6" id="KW-0690">Ribosome biogenesis</keyword>
<evidence type="ECO:0000256" key="7">
    <source>
        <dbReference type="PROSITE-ProRule" id="PRU00221"/>
    </source>
</evidence>
<dbReference type="GO" id="GO:0070545">
    <property type="term" value="C:PeBoW complex"/>
    <property type="evidence" value="ECO:0007669"/>
    <property type="project" value="EnsemblFungi"/>
</dbReference>
<gene>
    <name evidence="6" type="primary">ERB1</name>
    <name evidence="10" type="ORF">BCR43DRAFT_432792</name>
</gene>
<dbReference type="InterPro" id="IPR019775">
    <property type="entry name" value="WD40_repeat_CS"/>
</dbReference>
<dbReference type="Pfam" id="PF00400">
    <property type="entry name" value="WD40"/>
    <property type="match status" value="3"/>
</dbReference>
<dbReference type="OMA" id="MRPAKGE"/>
<dbReference type="GO" id="GO:0070180">
    <property type="term" value="F:large ribosomal subunit rRNA binding"/>
    <property type="evidence" value="ECO:0007669"/>
    <property type="project" value="EnsemblFungi"/>
</dbReference>
<evidence type="ECO:0000256" key="5">
    <source>
        <dbReference type="ARBA" id="ARBA00023242"/>
    </source>
</evidence>
<organism evidence="10 11">
    <name type="scientific">Syncephalastrum racemosum</name>
    <name type="common">Filamentous fungus</name>
    <dbReference type="NCBI Taxonomy" id="13706"/>
    <lineage>
        <taxon>Eukaryota</taxon>
        <taxon>Fungi</taxon>
        <taxon>Fungi incertae sedis</taxon>
        <taxon>Mucoromycota</taxon>
        <taxon>Mucoromycotina</taxon>
        <taxon>Mucoromycetes</taxon>
        <taxon>Mucorales</taxon>
        <taxon>Syncephalastraceae</taxon>
        <taxon>Syncephalastrum</taxon>
    </lineage>
</organism>
<evidence type="ECO:0000313" key="11">
    <source>
        <dbReference type="Proteomes" id="UP000242180"/>
    </source>
</evidence>
<dbReference type="GO" id="GO:0005654">
    <property type="term" value="C:nucleoplasm"/>
    <property type="evidence" value="ECO:0007669"/>
    <property type="project" value="UniProtKB-SubCell"/>
</dbReference>
<dbReference type="Proteomes" id="UP000242180">
    <property type="component" value="Unassembled WGS sequence"/>
</dbReference>
<dbReference type="EMBL" id="MCGN01000002">
    <property type="protein sequence ID" value="ORZ00814.1"/>
    <property type="molecule type" value="Genomic_DNA"/>
</dbReference>
<keyword evidence="3 7" id="KW-0853">WD repeat</keyword>
<dbReference type="InParanoid" id="A0A1X2HN48"/>
<dbReference type="SMART" id="SM00320">
    <property type="entry name" value="WD40"/>
    <property type="match status" value="7"/>
</dbReference>
<dbReference type="AlphaFoldDB" id="A0A1X2HN48"/>
<evidence type="ECO:0000256" key="2">
    <source>
        <dbReference type="ARBA" id="ARBA00022552"/>
    </source>
</evidence>